<protein>
    <submittedName>
        <fullName evidence="3">Uncharacterized protein</fullName>
    </submittedName>
</protein>
<evidence type="ECO:0000256" key="2">
    <source>
        <dbReference type="SAM" id="Phobius"/>
    </source>
</evidence>
<dbReference type="Proteomes" id="UP001315278">
    <property type="component" value="Unassembled WGS sequence"/>
</dbReference>
<proteinExistence type="predicted"/>
<name>A0ABS5FKS5_9BRAD</name>
<feature type="region of interest" description="Disordered" evidence="1">
    <location>
        <begin position="395"/>
        <end position="449"/>
    </location>
</feature>
<reference evidence="4" key="1">
    <citation type="journal article" date="2021" name="ISME J.">
        <title>Evolutionary origin and ecological implication of a unique nif island in free-living Bradyrhizobium lineages.</title>
        <authorList>
            <person name="Tao J."/>
        </authorList>
    </citation>
    <scope>NUCLEOTIDE SEQUENCE [LARGE SCALE GENOMIC DNA]</scope>
    <source>
        <strain evidence="4">SZCCT0434</strain>
    </source>
</reference>
<keyword evidence="2" id="KW-0812">Transmembrane</keyword>
<dbReference type="RefSeq" id="WP_212396892.1">
    <property type="nucleotide sequence ID" value="NZ_JAFCJH010000017.1"/>
</dbReference>
<feature type="transmembrane region" description="Helical" evidence="2">
    <location>
        <begin position="196"/>
        <end position="215"/>
    </location>
</feature>
<feature type="compositionally biased region" description="Basic and acidic residues" evidence="1">
    <location>
        <begin position="395"/>
        <end position="414"/>
    </location>
</feature>
<feature type="transmembrane region" description="Helical" evidence="2">
    <location>
        <begin position="90"/>
        <end position="111"/>
    </location>
</feature>
<evidence type="ECO:0000256" key="1">
    <source>
        <dbReference type="SAM" id="MobiDB-lite"/>
    </source>
</evidence>
<accession>A0ABS5FKS5</accession>
<feature type="transmembrane region" description="Helical" evidence="2">
    <location>
        <begin position="162"/>
        <end position="184"/>
    </location>
</feature>
<comment type="caution">
    <text evidence="3">The sequence shown here is derived from an EMBL/GenBank/DDBJ whole genome shotgun (WGS) entry which is preliminary data.</text>
</comment>
<dbReference type="EMBL" id="JAFCJH010000017">
    <property type="protein sequence ID" value="MBR0797392.1"/>
    <property type="molecule type" value="Genomic_DNA"/>
</dbReference>
<feature type="transmembrane region" description="Helical" evidence="2">
    <location>
        <begin position="131"/>
        <end position="150"/>
    </location>
</feature>
<keyword evidence="2" id="KW-1133">Transmembrane helix</keyword>
<sequence length="449" mass="49816">MSNLAEILSDGVLRAVAIATFSLLVPLGVYVGRMNVRASRREVVLDLERLFQFAKSDGRPIILPSFELVKYKYDPDSNPERAGSTNANSIRFYIFPVAIYVLLAFLCFEFAFSPTPRQPGNPSFYASPTGWQGMVTYTFLSSYVWTLQYLVRRIANFDLSPISFFTSFLHITLALFVSAAVAQSGVLDALGDKPKIAAAFVIGFVPDLFISALIAKFPWIRLRRVSPASKALQEELPLDMILGIDPFMKLRLGEFEIEDVQNLATMNPIQIFVETPYGLYEVIDWVAQAQLILAVGPARTIALRDIHIRTIFDLERCLDNPLLKERVAYILLGLDVSNFAAETPAVSQAGAKGSERKLDPKDILSAVIAYVRDDLHVRRLRQIWDVINSSLDGRYQDEKDHHPAIAKGIDDAKPSPRKPVSSEPAAPTLLKPKNGSSDKGPKPPAGTPH</sequence>
<evidence type="ECO:0000313" key="3">
    <source>
        <dbReference type="EMBL" id="MBR0797392.1"/>
    </source>
</evidence>
<gene>
    <name evidence="3" type="ORF">JQ615_18550</name>
</gene>
<feature type="transmembrane region" description="Helical" evidence="2">
    <location>
        <begin position="12"/>
        <end position="31"/>
    </location>
</feature>
<keyword evidence="4" id="KW-1185">Reference proteome</keyword>
<evidence type="ECO:0000313" key="4">
    <source>
        <dbReference type="Proteomes" id="UP001315278"/>
    </source>
</evidence>
<organism evidence="3 4">
    <name type="scientific">Bradyrhizobium jicamae</name>
    <dbReference type="NCBI Taxonomy" id="280332"/>
    <lineage>
        <taxon>Bacteria</taxon>
        <taxon>Pseudomonadati</taxon>
        <taxon>Pseudomonadota</taxon>
        <taxon>Alphaproteobacteria</taxon>
        <taxon>Hyphomicrobiales</taxon>
        <taxon>Nitrobacteraceae</taxon>
        <taxon>Bradyrhizobium</taxon>
    </lineage>
</organism>
<keyword evidence="2" id="KW-0472">Membrane</keyword>